<evidence type="ECO:0000313" key="12">
    <source>
        <dbReference type="Proteomes" id="UP000243459"/>
    </source>
</evidence>
<dbReference type="Gene3D" id="3.40.30.10">
    <property type="entry name" value="Glutaredoxin"/>
    <property type="match status" value="1"/>
</dbReference>
<evidence type="ECO:0000259" key="10">
    <source>
        <dbReference type="PROSITE" id="PS51352"/>
    </source>
</evidence>
<dbReference type="Pfam" id="PF00085">
    <property type="entry name" value="Thioredoxin"/>
    <property type="match status" value="1"/>
</dbReference>
<dbReference type="InterPro" id="IPR036249">
    <property type="entry name" value="Thioredoxin-like_sf"/>
</dbReference>
<evidence type="ECO:0000256" key="6">
    <source>
        <dbReference type="ARBA" id="ARBA00023284"/>
    </source>
</evidence>
<dbReference type="OMA" id="HIHYVTD"/>
<dbReference type="CDD" id="cd02947">
    <property type="entry name" value="TRX_family"/>
    <property type="match status" value="1"/>
</dbReference>
<dbReference type="GO" id="GO:0005737">
    <property type="term" value="C:cytoplasm"/>
    <property type="evidence" value="ECO:0007669"/>
    <property type="project" value="UniProtKB-SubCell"/>
</dbReference>
<dbReference type="PANTHER" id="PTHR10438:SF425">
    <property type="entry name" value="THIOREDOXIN H1"/>
    <property type="match status" value="1"/>
</dbReference>
<dbReference type="FunFam" id="3.40.30.10:FF:000104">
    <property type="entry name" value="Thioredoxin"/>
    <property type="match status" value="1"/>
</dbReference>
<comment type="subcellular location">
    <subcellularLocation>
        <location evidence="1">Cytoplasm</location>
    </subcellularLocation>
</comment>
<evidence type="ECO:0000256" key="3">
    <source>
        <dbReference type="ARBA" id="ARBA00022490"/>
    </source>
</evidence>
<evidence type="ECO:0000256" key="8">
    <source>
        <dbReference type="PIRNR" id="PIRNR000077"/>
    </source>
</evidence>
<keyword evidence="5 9" id="KW-1015">Disulfide bond</keyword>
<dbReference type="AlphaFoldDB" id="A0A5P1FFT5"/>
<feature type="disulfide bond" description="Redox-active" evidence="9">
    <location>
        <begin position="37"/>
        <end position="40"/>
    </location>
</feature>
<dbReference type="InterPro" id="IPR050620">
    <property type="entry name" value="Thioredoxin_H-type-like"/>
</dbReference>
<evidence type="ECO:0000256" key="7">
    <source>
        <dbReference type="ARBA" id="ARBA00038353"/>
    </source>
</evidence>
<dbReference type="GO" id="GO:0015035">
    <property type="term" value="F:protein-disulfide reductase activity"/>
    <property type="evidence" value="ECO:0007669"/>
    <property type="project" value="InterPro"/>
</dbReference>
<dbReference type="PANTHER" id="PTHR10438">
    <property type="entry name" value="THIOREDOXIN"/>
    <property type="match status" value="1"/>
</dbReference>
<dbReference type="InterPro" id="IPR013766">
    <property type="entry name" value="Thioredoxin_domain"/>
</dbReference>
<organism evidence="11 12">
    <name type="scientific">Asparagus officinalis</name>
    <name type="common">Garden asparagus</name>
    <dbReference type="NCBI Taxonomy" id="4686"/>
    <lineage>
        <taxon>Eukaryota</taxon>
        <taxon>Viridiplantae</taxon>
        <taxon>Streptophyta</taxon>
        <taxon>Embryophyta</taxon>
        <taxon>Tracheophyta</taxon>
        <taxon>Spermatophyta</taxon>
        <taxon>Magnoliopsida</taxon>
        <taxon>Liliopsida</taxon>
        <taxon>Asparagales</taxon>
        <taxon>Asparagaceae</taxon>
        <taxon>Asparagoideae</taxon>
        <taxon>Asparagus</taxon>
    </lineage>
</organism>
<keyword evidence="2" id="KW-0813">Transport</keyword>
<dbReference type="PRINTS" id="PR00421">
    <property type="entry name" value="THIOREDOXIN"/>
</dbReference>
<dbReference type="SUPFAM" id="SSF52833">
    <property type="entry name" value="Thioredoxin-like"/>
    <property type="match status" value="1"/>
</dbReference>
<sequence length="110" mass="12354">MAEAVIACHTVEEWSQQFEQAKQSKNLVVVYFTATWCGPCRMMGPIYAELAKKYAGVVFLKVDVDELEGVAKEWEVEAMPTFVYLKEGNVLDKLVGANKDALPAKIEMHK</sequence>
<evidence type="ECO:0000256" key="4">
    <source>
        <dbReference type="ARBA" id="ARBA00022982"/>
    </source>
</evidence>
<name>A0A5P1FFT5_ASPOF</name>
<gene>
    <name evidence="11" type="ORF">A4U43_C03F20030</name>
</gene>
<keyword evidence="12" id="KW-1185">Reference proteome</keyword>
<dbReference type="PIRSF" id="PIRSF000077">
    <property type="entry name" value="Thioredoxin"/>
    <property type="match status" value="1"/>
</dbReference>
<evidence type="ECO:0000256" key="5">
    <source>
        <dbReference type="ARBA" id="ARBA00023157"/>
    </source>
</evidence>
<evidence type="ECO:0000256" key="9">
    <source>
        <dbReference type="PIRSR" id="PIRSR000077-4"/>
    </source>
</evidence>
<proteinExistence type="inferred from homology"/>
<dbReference type="Proteomes" id="UP000243459">
    <property type="component" value="Chromosome 3"/>
</dbReference>
<keyword evidence="3" id="KW-0963">Cytoplasm</keyword>
<reference evidence="12" key="1">
    <citation type="journal article" date="2017" name="Nat. Commun.">
        <title>The asparagus genome sheds light on the origin and evolution of a young Y chromosome.</title>
        <authorList>
            <person name="Harkess A."/>
            <person name="Zhou J."/>
            <person name="Xu C."/>
            <person name="Bowers J.E."/>
            <person name="Van der Hulst R."/>
            <person name="Ayyampalayam S."/>
            <person name="Mercati F."/>
            <person name="Riccardi P."/>
            <person name="McKain M.R."/>
            <person name="Kakrana A."/>
            <person name="Tang H."/>
            <person name="Ray J."/>
            <person name="Groenendijk J."/>
            <person name="Arikit S."/>
            <person name="Mathioni S.M."/>
            <person name="Nakano M."/>
            <person name="Shan H."/>
            <person name="Telgmann-Rauber A."/>
            <person name="Kanno A."/>
            <person name="Yue Z."/>
            <person name="Chen H."/>
            <person name="Li W."/>
            <person name="Chen Y."/>
            <person name="Xu X."/>
            <person name="Zhang Y."/>
            <person name="Luo S."/>
            <person name="Chen H."/>
            <person name="Gao J."/>
            <person name="Mao Z."/>
            <person name="Pires J.C."/>
            <person name="Luo M."/>
            <person name="Kudrna D."/>
            <person name="Wing R.A."/>
            <person name="Meyers B.C."/>
            <person name="Yi K."/>
            <person name="Kong H."/>
            <person name="Lavrijsen P."/>
            <person name="Sunseri F."/>
            <person name="Falavigna A."/>
            <person name="Ye Y."/>
            <person name="Leebens-Mack J.H."/>
            <person name="Chen G."/>
        </authorList>
    </citation>
    <scope>NUCLEOTIDE SEQUENCE [LARGE SCALE GENOMIC DNA]</scope>
    <source>
        <strain evidence="12">cv. DH0086</strain>
    </source>
</reference>
<dbReference type="OrthoDB" id="10263751at2759"/>
<dbReference type="InterPro" id="IPR005746">
    <property type="entry name" value="Thioredoxin"/>
</dbReference>
<dbReference type="Gramene" id="ONK75739">
    <property type="protein sequence ID" value="ONK75739"/>
    <property type="gene ID" value="A4U43_C03F20030"/>
</dbReference>
<dbReference type="EMBL" id="CM007383">
    <property type="protein sequence ID" value="ONK75739.1"/>
    <property type="molecule type" value="Genomic_DNA"/>
</dbReference>
<dbReference type="PROSITE" id="PS51352">
    <property type="entry name" value="THIOREDOXIN_2"/>
    <property type="match status" value="1"/>
</dbReference>
<dbReference type="PROSITE" id="PS00194">
    <property type="entry name" value="THIOREDOXIN_1"/>
    <property type="match status" value="1"/>
</dbReference>
<dbReference type="InterPro" id="IPR017937">
    <property type="entry name" value="Thioredoxin_CS"/>
</dbReference>
<evidence type="ECO:0000256" key="1">
    <source>
        <dbReference type="ARBA" id="ARBA00004496"/>
    </source>
</evidence>
<accession>A0A5P1FFT5</accession>
<dbReference type="GO" id="GO:0016671">
    <property type="term" value="F:oxidoreductase activity, acting on a sulfur group of donors, disulfide as acceptor"/>
    <property type="evidence" value="ECO:0007669"/>
    <property type="project" value="UniProtKB-ARBA"/>
</dbReference>
<protein>
    <recommendedName>
        <fullName evidence="8">Thioredoxin</fullName>
    </recommendedName>
</protein>
<keyword evidence="6 9" id="KW-0676">Redox-active center</keyword>
<keyword evidence="4" id="KW-0249">Electron transport</keyword>
<comment type="similarity">
    <text evidence="7">Belongs to the thioredoxin family. Plant H-type subfamily.</text>
</comment>
<evidence type="ECO:0000256" key="2">
    <source>
        <dbReference type="ARBA" id="ARBA00022448"/>
    </source>
</evidence>
<evidence type="ECO:0000313" key="11">
    <source>
        <dbReference type="EMBL" id="ONK75739.1"/>
    </source>
</evidence>
<feature type="domain" description="Thioredoxin" evidence="10">
    <location>
        <begin position="1"/>
        <end position="110"/>
    </location>
</feature>